<sequence length="418" mass="43782">MTSFRSLAHNHDFTVLWIGQTISELGSRMSMFVFPLLAYQLTGSALSAAAAESSHLLGLALTLLPAGVLADRVDRRRLMRFASASGALLYASLVTAALLGELTIPHLFGVALLTGVTAGIFAPSEISAIRAVVRSEELPTALSQNQARQHVASLVGGPIGGALYGVTRWLPFAADAVSFAISWVLLGRIRTDLSAPVNPNRKRPREELLAGLAFIRSRPFFRVLIVWAASTNLLVNAVFFVAVLRLIEAGFDPVHIGLVETAAGIAGIAGALAAPWIIDRLPTGRLTAAAAWSFVPLLIPMALWNHPLIVALALGGGVFLNPAGNAGMGAYRIAVTPDELQGRVQSTMQFITMSTLPLSPLVAGVLLAHLGGAPAVIVLAVLCAGAALIPTLSPSIRAVPRPAQWVTEKPEPVAVAAA</sequence>
<proteinExistence type="predicted"/>
<feature type="transmembrane region" description="Helical" evidence="6">
    <location>
        <begin position="106"/>
        <end position="124"/>
    </location>
</feature>
<comment type="subcellular location">
    <subcellularLocation>
        <location evidence="1">Cell membrane</location>
        <topology evidence="1">Multi-pass membrane protein</topology>
    </subcellularLocation>
</comment>
<dbReference type="Gene3D" id="1.20.1250.20">
    <property type="entry name" value="MFS general substrate transporter like domains"/>
    <property type="match status" value="1"/>
</dbReference>
<dbReference type="PROSITE" id="PS50850">
    <property type="entry name" value="MFS"/>
    <property type="match status" value="1"/>
</dbReference>
<evidence type="ECO:0000256" key="1">
    <source>
        <dbReference type="ARBA" id="ARBA00004651"/>
    </source>
</evidence>
<keyword evidence="2" id="KW-1003">Cell membrane</keyword>
<keyword evidence="4 6" id="KW-1133">Transmembrane helix</keyword>
<organism evidence="8">
    <name type="scientific">metagenome</name>
    <dbReference type="NCBI Taxonomy" id="256318"/>
    <lineage>
        <taxon>unclassified sequences</taxon>
        <taxon>metagenomes</taxon>
    </lineage>
</organism>
<dbReference type="GO" id="GO:0005886">
    <property type="term" value="C:plasma membrane"/>
    <property type="evidence" value="ECO:0007669"/>
    <property type="project" value="UniProtKB-SubCell"/>
</dbReference>
<feature type="transmembrane region" description="Helical" evidence="6">
    <location>
        <begin position="81"/>
        <end position="100"/>
    </location>
</feature>
<dbReference type="AlphaFoldDB" id="A0A2P2C7D0"/>
<dbReference type="PANTHER" id="PTHR23513">
    <property type="entry name" value="INTEGRAL MEMBRANE EFFLUX PROTEIN-RELATED"/>
    <property type="match status" value="1"/>
</dbReference>
<dbReference type="SUPFAM" id="SSF103473">
    <property type="entry name" value="MFS general substrate transporter"/>
    <property type="match status" value="1"/>
</dbReference>
<accession>A0A2P2C7D0</accession>
<dbReference type="InterPro" id="IPR036259">
    <property type="entry name" value="MFS_trans_sf"/>
</dbReference>
<feature type="domain" description="Major facilitator superfamily (MFS) profile" evidence="7">
    <location>
        <begin position="1"/>
        <end position="397"/>
    </location>
</feature>
<protein>
    <submittedName>
        <fullName evidence="8">Major facilitator superfamily MFS_1</fullName>
    </submittedName>
</protein>
<keyword evidence="3 6" id="KW-0812">Transmembrane</keyword>
<dbReference type="GO" id="GO:0022857">
    <property type="term" value="F:transmembrane transporter activity"/>
    <property type="evidence" value="ECO:0007669"/>
    <property type="project" value="InterPro"/>
</dbReference>
<feature type="transmembrane region" description="Helical" evidence="6">
    <location>
        <begin position="309"/>
        <end position="335"/>
    </location>
</feature>
<evidence type="ECO:0000256" key="6">
    <source>
        <dbReference type="SAM" id="Phobius"/>
    </source>
</evidence>
<dbReference type="InterPro" id="IPR020846">
    <property type="entry name" value="MFS_dom"/>
</dbReference>
<feature type="transmembrane region" description="Helical" evidence="6">
    <location>
        <begin position="347"/>
        <end position="367"/>
    </location>
</feature>
<dbReference type="CDD" id="cd06173">
    <property type="entry name" value="MFS_MefA_like"/>
    <property type="match status" value="1"/>
</dbReference>
<dbReference type="Pfam" id="PF07690">
    <property type="entry name" value="MFS_1"/>
    <property type="match status" value="1"/>
</dbReference>
<reference evidence="8" key="1">
    <citation type="submission" date="2015-08" db="EMBL/GenBank/DDBJ databases">
        <authorList>
            <person name="Babu N.S."/>
            <person name="Beckwith C.J."/>
            <person name="Beseler K.G."/>
            <person name="Brison A."/>
            <person name="Carone J.V."/>
            <person name="Caskin T.P."/>
            <person name="Diamond M."/>
            <person name="Durham M.E."/>
            <person name="Foxe J.M."/>
            <person name="Go M."/>
            <person name="Henderson B.A."/>
            <person name="Jones I.B."/>
            <person name="McGettigan J.A."/>
            <person name="Micheletti S.J."/>
            <person name="Nasrallah M.E."/>
            <person name="Ortiz D."/>
            <person name="Piller C.R."/>
            <person name="Privatt S.R."/>
            <person name="Schneider S.L."/>
            <person name="Sharp S."/>
            <person name="Smith T.C."/>
            <person name="Stanton J.D."/>
            <person name="Ullery H.E."/>
            <person name="Wilson R.J."/>
            <person name="Serrano M.G."/>
            <person name="Buck G."/>
            <person name="Lee V."/>
            <person name="Wang Y."/>
            <person name="Carvalho R."/>
            <person name="Voegtly L."/>
            <person name="Shi R."/>
            <person name="Duckworth R."/>
            <person name="Johnson A."/>
            <person name="Loviza R."/>
            <person name="Walstead R."/>
            <person name="Shah Z."/>
            <person name="Kiflezghi M."/>
            <person name="Wade K."/>
            <person name="Ball S.L."/>
            <person name="Bradley K.W."/>
            <person name="Asai D.J."/>
            <person name="Bowman C.A."/>
            <person name="Russell D.A."/>
            <person name="Pope W.H."/>
            <person name="Jacobs-Sera D."/>
            <person name="Hendrix R.W."/>
            <person name="Hatfull G.F."/>
        </authorList>
    </citation>
    <scope>NUCLEOTIDE SEQUENCE</scope>
</reference>
<dbReference type="InterPro" id="IPR011701">
    <property type="entry name" value="MFS"/>
</dbReference>
<keyword evidence="5 6" id="KW-0472">Membrane</keyword>
<gene>
    <name evidence="8" type="ORF">NOCA2470006</name>
</gene>
<feature type="transmembrane region" description="Helical" evidence="6">
    <location>
        <begin position="253"/>
        <end position="274"/>
    </location>
</feature>
<evidence type="ECO:0000313" key="8">
    <source>
        <dbReference type="EMBL" id="CUR57899.1"/>
    </source>
</evidence>
<dbReference type="EMBL" id="CZKA01000042">
    <property type="protein sequence ID" value="CUR57899.1"/>
    <property type="molecule type" value="Genomic_DNA"/>
</dbReference>
<evidence type="ECO:0000256" key="5">
    <source>
        <dbReference type="ARBA" id="ARBA00023136"/>
    </source>
</evidence>
<evidence type="ECO:0000256" key="2">
    <source>
        <dbReference type="ARBA" id="ARBA00022475"/>
    </source>
</evidence>
<feature type="transmembrane region" description="Helical" evidence="6">
    <location>
        <begin position="373"/>
        <end position="392"/>
    </location>
</feature>
<dbReference type="PANTHER" id="PTHR23513:SF6">
    <property type="entry name" value="MAJOR FACILITATOR SUPERFAMILY ASSOCIATED DOMAIN-CONTAINING PROTEIN"/>
    <property type="match status" value="1"/>
</dbReference>
<name>A0A2P2C7D0_9ZZZZ</name>
<feature type="transmembrane region" description="Helical" evidence="6">
    <location>
        <begin position="224"/>
        <end position="247"/>
    </location>
</feature>
<evidence type="ECO:0000259" key="7">
    <source>
        <dbReference type="PROSITE" id="PS50850"/>
    </source>
</evidence>
<evidence type="ECO:0000256" key="4">
    <source>
        <dbReference type="ARBA" id="ARBA00022989"/>
    </source>
</evidence>
<evidence type="ECO:0000256" key="3">
    <source>
        <dbReference type="ARBA" id="ARBA00022692"/>
    </source>
</evidence>